<sequence>MPPRPPVASTPPSSGIPGTPGFSTEAAPQTGDPVLDGLMRGDGTNSAVPGGDIFADERGGGLTVRVQDGVRGANGLQELTISQMMKLFYGWSDEKIRSLAGQLAKAGFEGIDQTSTRDTIWEGFRVVLMEAAKRYAADPSKAPTVEQLLRHYMKNPVGDAGEAKPKSYTEGSDRLTNPTEARAVLDRVLAEELGRDPTAAEKAAFLAALNTAEKSDPTKTTYKLDEKTGRYLNSSTSGGIDAEQFAKEWVDDDETRSKERGDYQMATTYFDALLSAIQSPVQ</sequence>
<dbReference type="RefSeq" id="WP_344235569.1">
    <property type="nucleotide sequence ID" value="NZ_BAAAHH010000001.1"/>
</dbReference>
<feature type="compositionally biased region" description="Low complexity" evidence="1">
    <location>
        <begin position="10"/>
        <end position="24"/>
    </location>
</feature>
<feature type="region of interest" description="Disordered" evidence="1">
    <location>
        <begin position="1"/>
        <end position="34"/>
    </location>
</feature>
<reference evidence="2 3" key="1">
    <citation type="journal article" date="2019" name="Int. J. Syst. Evol. Microbiol.">
        <title>The Global Catalogue of Microorganisms (GCM) 10K type strain sequencing project: providing services to taxonomists for standard genome sequencing and annotation.</title>
        <authorList>
            <consortium name="The Broad Institute Genomics Platform"/>
            <consortium name="The Broad Institute Genome Sequencing Center for Infectious Disease"/>
            <person name="Wu L."/>
            <person name="Ma J."/>
        </authorList>
    </citation>
    <scope>NUCLEOTIDE SEQUENCE [LARGE SCALE GENOMIC DNA]</scope>
    <source>
        <strain evidence="2 3">JCM 10696</strain>
    </source>
</reference>
<proteinExistence type="predicted"/>
<evidence type="ECO:0000256" key="1">
    <source>
        <dbReference type="SAM" id="MobiDB-lite"/>
    </source>
</evidence>
<comment type="caution">
    <text evidence="2">The sequence shown here is derived from an EMBL/GenBank/DDBJ whole genome shotgun (WGS) entry which is preliminary data.</text>
</comment>
<gene>
    <name evidence="2" type="ORF">GCM10009550_01710</name>
</gene>
<keyword evidence="3" id="KW-1185">Reference proteome</keyword>
<evidence type="ECO:0000313" key="2">
    <source>
        <dbReference type="EMBL" id="GAA0936151.1"/>
    </source>
</evidence>
<dbReference type="EMBL" id="BAAAHH010000001">
    <property type="protein sequence ID" value="GAA0936151.1"/>
    <property type="molecule type" value="Genomic_DNA"/>
</dbReference>
<dbReference type="Proteomes" id="UP001500665">
    <property type="component" value="Unassembled WGS sequence"/>
</dbReference>
<protein>
    <submittedName>
        <fullName evidence="2">Uncharacterized protein</fullName>
    </submittedName>
</protein>
<accession>A0ABN1Q0U7</accession>
<name>A0ABN1Q0U7_9ACTN</name>
<organism evidence="2 3">
    <name type="scientific">Actinocorallia libanotica</name>
    <dbReference type="NCBI Taxonomy" id="46162"/>
    <lineage>
        <taxon>Bacteria</taxon>
        <taxon>Bacillati</taxon>
        <taxon>Actinomycetota</taxon>
        <taxon>Actinomycetes</taxon>
        <taxon>Streptosporangiales</taxon>
        <taxon>Thermomonosporaceae</taxon>
        <taxon>Actinocorallia</taxon>
    </lineage>
</organism>
<evidence type="ECO:0000313" key="3">
    <source>
        <dbReference type="Proteomes" id="UP001500665"/>
    </source>
</evidence>